<name>A0A1Q9E7C7_SYMMI</name>
<evidence type="ECO:0000313" key="1">
    <source>
        <dbReference type="EMBL" id="OLQ03320.1"/>
    </source>
</evidence>
<proteinExistence type="predicted"/>
<sequence>MGNLRIQGEDPLSQTRAAFIQQSMEQAVEALEQSVDVELAARRQQQTFCEEEWTREADRLERRHDSVVDSCEKCLQGLEEDAHEEHEAPFLKRCSQSSSTTSTQTWKKKRSKDNEVRLIIPAGATLPGSDPPGTALRVHVPIKVDTLALKYHDCKARHNVPESYLAGLLMSLAGCLLFPLANLTLFHCYLIATNTTTNEEITRAYSRTLNPNLGSWPWLSLLAGRHLRFPDPLRFRARCTCGSSGDGDRRAHGRERPKQIHADACATRFHVPRCSTLRGSPQSGRNNPFATYRADGDDEPDVHSVQMKLAVLEHQQSAMDSKVSELENAVKVLRTSADPSGAFAQQLLQLKSELVAAAEEDTKHRAELAGELRSELQEAKKQLRKELLASVKSSRGDEDKSFSSVPELEMQVAELASQLRAELAPFRAETSHSFDLWAAPLREEIRVLQQTVRQLQGTSRCFKQGRYRGTGFHEKQIGKLTGLLRPGRCHLGSSDPL</sequence>
<protein>
    <submittedName>
        <fullName evidence="1">Uncharacterized protein</fullName>
    </submittedName>
</protein>
<accession>A0A1Q9E7C7</accession>
<gene>
    <name evidence="1" type="ORF">AK812_SmicGene13744</name>
</gene>
<dbReference type="AlphaFoldDB" id="A0A1Q9E7C7"/>
<comment type="caution">
    <text evidence="1">The sequence shown here is derived from an EMBL/GenBank/DDBJ whole genome shotgun (WGS) entry which is preliminary data.</text>
</comment>
<dbReference type="Proteomes" id="UP000186817">
    <property type="component" value="Unassembled WGS sequence"/>
</dbReference>
<reference evidence="1 2" key="1">
    <citation type="submission" date="2016-02" db="EMBL/GenBank/DDBJ databases">
        <title>Genome analysis of coral dinoflagellate symbionts highlights evolutionary adaptations to a symbiotic lifestyle.</title>
        <authorList>
            <person name="Aranda M."/>
            <person name="Li Y."/>
            <person name="Liew Y.J."/>
            <person name="Baumgarten S."/>
            <person name="Simakov O."/>
            <person name="Wilson M."/>
            <person name="Piel J."/>
            <person name="Ashoor H."/>
            <person name="Bougouffa S."/>
            <person name="Bajic V.B."/>
            <person name="Ryu T."/>
            <person name="Ravasi T."/>
            <person name="Bayer T."/>
            <person name="Micklem G."/>
            <person name="Kim H."/>
            <person name="Bhak J."/>
            <person name="Lajeunesse T.C."/>
            <person name="Voolstra C.R."/>
        </authorList>
    </citation>
    <scope>NUCLEOTIDE SEQUENCE [LARGE SCALE GENOMIC DNA]</scope>
    <source>
        <strain evidence="1 2">CCMP2467</strain>
    </source>
</reference>
<evidence type="ECO:0000313" key="2">
    <source>
        <dbReference type="Proteomes" id="UP000186817"/>
    </source>
</evidence>
<dbReference type="EMBL" id="LSRX01000239">
    <property type="protein sequence ID" value="OLQ03320.1"/>
    <property type="molecule type" value="Genomic_DNA"/>
</dbReference>
<organism evidence="1 2">
    <name type="scientific">Symbiodinium microadriaticum</name>
    <name type="common">Dinoflagellate</name>
    <name type="synonym">Zooxanthella microadriatica</name>
    <dbReference type="NCBI Taxonomy" id="2951"/>
    <lineage>
        <taxon>Eukaryota</taxon>
        <taxon>Sar</taxon>
        <taxon>Alveolata</taxon>
        <taxon>Dinophyceae</taxon>
        <taxon>Suessiales</taxon>
        <taxon>Symbiodiniaceae</taxon>
        <taxon>Symbiodinium</taxon>
    </lineage>
</organism>
<keyword evidence="2" id="KW-1185">Reference proteome</keyword>